<dbReference type="Proteomes" id="UP001139319">
    <property type="component" value="Unassembled WGS sequence"/>
</dbReference>
<dbReference type="SUPFAM" id="SSF52833">
    <property type="entry name" value="Thioredoxin-like"/>
    <property type="match status" value="1"/>
</dbReference>
<name>A0A9X2KWR3_9GAMM</name>
<comment type="caution">
    <text evidence="2">The sequence shown here is derived from an EMBL/GenBank/DDBJ whole genome shotgun (WGS) entry which is preliminary data.</text>
</comment>
<dbReference type="InterPro" id="IPR036249">
    <property type="entry name" value="Thioredoxin-like_sf"/>
</dbReference>
<dbReference type="InterPro" id="IPR004045">
    <property type="entry name" value="Glutathione_S-Trfase_N"/>
</dbReference>
<dbReference type="RefSeq" id="WP_253967591.1">
    <property type="nucleotide sequence ID" value="NZ_JAMFTH010000001.1"/>
</dbReference>
<dbReference type="AlphaFoldDB" id="A0A9X2KWR3"/>
<dbReference type="PROSITE" id="PS50404">
    <property type="entry name" value="GST_NTER"/>
    <property type="match status" value="1"/>
</dbReference>
<evidence type="ECO:0000259" key="1">
    <source>
        <dbReference type="PROSITE" id="PS50404"/>
    </source>
</evidence>
<proteinExistence type="predicted"/>
<dbReference type="Gene3D" id="1.20.1050.10">
    <property type="match status" value="1"/>
</dbReference>
<dbReference type="EMBL" id="JAMFTH010000001">
    <property type="protein sequence ID" value="MCP8899340.1"/>
    <property type="molecule type" value="Genomic_DNA"/>
</dbReference>
<organism evidence="2 3">
    <name type="scientific">Gilvimarinus xylanilyticus</name>
    <dbReference type="NCBI Taxonomy" id="2944139"/>
    <lineage>
        <taxon>Bacteria</taxon>
        <taxon>Pseudomonadati</taxon>
        <taxon>Pseudomonadota</taxon>
        <taxon>Gammaproteobacteria</taxon>
        <taxon>Cellvibrionales</taxon>
        <taxon>Cellvibrionaceae</taxon>
        <taxon>Gilvimarinus</taxon>
    </lineage>
</organism>
<dbReference type="CDD" id="cd00570">
    <property type="entry name" value="GST_N_family"/>
    <property type="match status" value="1"/>
</dbReference>
<accession>A0A9X2KWR3</accession>
<sequence length="186" mass="21280">MQLYGSYTSPFVRHCRIVLLETELKCEFVETDAAASAQKSPSKKVPFLHDGDIQLTDSTSILKYLREKSGDTYFSDIAAYDVFCLVNTAMDACVNLFFLEKEGLTPARSDYLKRQQARVDSIFTELEQIPLPHNAPYNDMELRLGCFLAWGIYRQRFSLGEYPKLAHFLEALNNYQPFRDTAPPSL</sequence>
<keyword evidence="3" id="KW-1185">Reference proteome</keyword>
<reference evidence="2" key="2">
    <citation type="submission" date="2023-01" db="EMBL/GenBank/DDBJ databases">
        <title>Gilvimarinus xylanilyticus HB14 isolated from Caulerpa lentillifera aquaculture base in Hainan, China.</title>
        <authorList>
            <person name="Zhang Y.-J."/>
        </authorList>
    </citation>
    <scope>NUCLEOTIDE SEQUENCE</scope>
    <source>
        <strain evidence="2">HB14</strain>
    </source>
</reference>
<dbReference type="Gene3D" id="3.40.30.10">
    <property type="entry name" value="Glutaredoxin"/>
    <property type="match status" value="1"/>
</dbReference>
<dbReference type="Pfam" id="PF13417">
    <property type="entry name" value="GST_N_3"/>
    <property type="match status" value="1"/>
</dbReference>
<evidence type="ECO:0000313" key="3">
    <source>
        <dbReference type="Proteomes" id="UP001139319"/>
    </source>
</evidence>
<evidence type="ECO:0000313" key="2">
    <source>
        <dbReference type="EMBL" id="MCP8899340.1"/>
    </source>
</evidence>
<reference evidence="2" key="1">
    <citation type="submission" date="2022-05" db="EMBL/GenBank/DDBJ databases">
        <authorList>
            <person name="Sun H.-N."/>
        </authorList>
    </citation>
    <scope>NUCLEOTIDE SEQUENCE</scope>
    <source>
        <strain evidence="2">HB14</strain>
    </source>
</reference>
<protein>
    <submittedName>
        <fullName evidence="2">Glutathione S-transferase</fullName>
    </submittedName>
</protein>
<gene>
    <name evidence="2" type="ORF">M6D89_08540</name>
</gene>
<feature type="domain" description="GST N-terminal" evidence="1">
    <location>
        <begin position="1"/>
        <end position="73"/>
    </location>
</feature>